<dbReference type="SUPFAM" id="SSF56399">
    <property type="entry name" value="ADP-ribosylation"/>
    <property type="match status" value="1"/>
</dbReference>
<dbReference type="EMBL" id="VJWX01000706">
    <property type="protein sequence ID" value="TVT17835.1"/>
    <property type="molecule type" value="Genomic_DNA"/>
</dbReference>
<protein>
    <recommendedName>
        <fullName evidence="2">Tox-PL domain-containing protein</fullName>
    </recommendedName>
</protein>
<sequence>TEPHREDTQPPHEENPHHEEPAAEPQHDRTGAPGDGPPVERPDEPYLRDDDYRSDDPRHYAQIDDQVLEEGVRDNGELFNEQIFRQATELRGLSPEFAHMSDLGAAAVHSYTRHEVFGRLNEALRTGEDLHTYVGQAKAVVSGLNELPPYRGETVRTINFDNNQRLVKLALAHYEPGKVTVEPSFTSTKKVTPEDPYPYDRNAPIELRIRSVTGRDIEKLSDKPKEREVVHKPGLQLLVTDKRLVVENGTEKWVIHAEEITEGHPKYLAPETAEQAIHERRERLAADLRSAPSAIAAGLGFDSVPSEDDRARRTGPELTPEQRAALAAMRPPPDGWSSLNRATDPPGVPALHGGTVEAPQRQLRFIRDLFPQMEGINRGHYGDDPAFHRNGAETLLAYEDRVTGRNPDALAEPRPEGHPFDDPASQRDALRERLGGDWSRHRSIADSIDAMRDRPVGSRAVLSVEYFEPGPPPRSEHKVFAAVTTEHGVALLDPVRNRFAELPPETHSVGLLAHHDGEGPIVPHEESPRGAPREPSMLSRALDGEPVAEAPSKPVEHQRSIGGMLDGGPQPETPEAPAAGHRDIGAALGGEDGPVGYGAAEPGSWGAPPPDVPVTGDHDWSPLARATNPPSEPAIHAGTANANQDARYVAERHPELREVNPRFYERDAFDRGYQTNCTRSVVAYAQRLLDMDAHAEAVLPRELATKGTLEYVREQLGGQWESHGDYDSVIRSMREQPIGSHGVVGVLFRDVDGNVMGHVAMTVHTREGVAFIDPQSGRLMHLPHPPLGLDLLPFGSLEHSGGRAALGDQAPERPVPDAPEEGFSLEQPGVNAPEYDDSLLRDLDRELEILAGVEDMAQLQETPAPWPADPPADAEEHRPAAPRQLPGERQVDPREMFPAQTAAPAAPVT</sequence>
<evidence type="ECO:0000259" key="2">
    <source>
        <dbReference type="Pfam" id="PF15644"/>
    </source>
</evidence>
<proteinExistence type="predicted"/>
<organism evidence="3 4">
    <name type="scientific">Amycolatopsis rhizosphaerae</name>
    <dbReference type="NCBI Taxonomy" id="2053003"/>
    <lineage>
        <taxon>Bacteria</taxon>
        <taxon>Bacillati</taxon>
        <taxon>Actinomycetota</taxon>
        <taxon>Actinomycetes</taxon>
        <taxon>Pseudonocardiales</taxon>
        <taxon>Pseudonocardiaceae</taxon>
        <taxon>Amycolatopsis</taxon>
    </lineage>
</organism>
<feature type="domain" description="Tox-PL" evidence="2">
    <location>
        <begin position="675"/>
        <end position="777"/>
    </location>
</feature>
<dbReference type="InterPro" id="IPR028908">
    <property type="entry name" value="Tox-PL_dom"/>
</dbReference>
<reference evidence="3 4" key="2">
    <citation type="submission" date="2019-08" db="EMBL/GenBank/DDBJ databases">
        <title>Amycolatopsis acidicola sp. nov., isolated from peat swamp forest soil.</title>
        <authorList>
            <person name="Srisuk N."/>
        </authorList>
    </citation>
    <scope>NUCLEOTIDE SEQUENCE [LARGE SCALE GENOMIC DNA]</scope>
    <source>
        <strain evidence="3 4">TBRC 6029</strain>
    </source>
</reference>
<feature type="region of interest" description="Disordered" evidence="1">
    <location>
        <begin position="561"/>
        <end position="605"/>
    </location>
</feature>
<comment type="caution">
    <text evidence="3">The sequence shown here is derived from an EMBL/GenBank/DDBJ whole genome shotgun (WGS) entry which is preliminary data.</text>
</comment>
<evidence type="ECO:0000313" key="3">
    <source>
        <dbReference type="EMBL" id="TVT17835.1"/>
    </source>
</evidence>
<name>A0A558A0Q7_9PSEU</name>
<feature type="compositionally biased region" description="Basic and acidic residues" evidence="1">
    <location>
        <begin position="1"/>
        <end position="30"/>
    </location>
</feature>
<dbReference type="Gene3D" id="3.90.176.10">
    <property type="entry name" value="Toxin ADP-ribosyltransferase, Chain A, domain 1"/>
    <property type="match status" value="1"/>
</dbReference>
<feature type="compositionally biased region" description="Basic and acidic residues" evidence="1">
    <location>
        <begin position="516"/>
        <end position="532"/>
    </location>
</feature>
<keyword evidence="4" id="KW-1185">Reference proteome</keyword>
<feature type="compositionally biased region" description="Basic and acidic residues" evidence="1">
    <location>
        <begin position="411"/>
        <end position="425"/>
    </location>
</feature>
<feature type="region of interest" description="Disordered" evidence="1">
    <location>
        <begin position="405"/>
        <end position="425"/>
    </location>
</feature>
<reference evidence="3 4" key="1">
    <citation type="submission" date="2019-07" db="EMBL/GenBank/DDBJ databases">
        <authorList>
            <person name="Duangmal K."/>
            <person name="Teo W.F.A."/>
        </authorList>
    </citation>
    <scope>NUCLEOTIDE SEQUENCE [LARGE SCALE GENOMIC DNA]</scope>
    <source>
        <strain evidence="3 4">TBRC 6029</strain>
    </source>
</reference>
<feature type="compositionally biased region" description="Basic and acidic residues" evidence="1">
    <location>
        <begin position="38"/>
        <end position="58"/>
    </location>
</feature>
<feature type="non-terminal residue" evidence="3">
    <location>
        <position position="909"/>
    </location>
</feature>
<accession>A0A558A0Q7</accession>
<feature type="compositionally biased region" description="Gly residues" evidence="1">
    <location>
        <begin position="587"/>
        <end position="596"/>
    </location>
</feature>
<dbReference type="RefSeq" id="WP_246128142.1">
    <property type="nucleotide sequence ID" value="NZ_VJWX01000706.1"/>
</dbReference>
<gene>
    <name evidence="3" type="ORF">FNH05_35825</name>
</gene>
<feature type="compositionally biased region" description="Low complexity" evidence="1">
    <location>
        <begin position="898"/>
        <end position="909"/>
    </location>
</feature>
<dbReference type="Proteomes" id="UP000320011">
    <property type="component" value="Unassembled WGS sequence"/>
</dbReference>
<dbReference type="PROSITE" id="PS51996">
    <property type="entry name" value="TR_MART"/>
    <property type="match status" value="1"/>
</dbReference>
<evidence type="ECO:0000313" key="4">
    <source>
        <dbReference type="Proteomes" id="UP000320011"/>
    </source>
</evidence>
<feature type="region of interest" description="Disordered" evidence="1">
    <location>
        <begin position="516"/>
        <end position="537"/>
    </location>
</feature>
<feature type="region of interest" description="Disordered" evidence="1">
    <location>
        <begin position="858"/>
        <end position="909"/>
    </location>
</feature>
<dbReference type="Pfam" id="PF15644">
    <property type="entry name" value="Gln_amidase"/>
    <property type="match status" value="1"/>
</dbReference>
<feature type="region of interest" description="Disordered" evidence="1">
    <location>
        <begin position="800"/>
        <end position="835"/>
    </location>
</feature>
<feature type="region of interest" description="Disordered" evidence="1">
    <location>
        <begin position="1"/>
        <end position="58"/>
    </location>
</feature>
<evidence type="ECO:0000256" key="1">
    <source>
        <dbReference type="SAM" id="MobiDB-lite"/>
    </source>
</evidence>
<dbReference type="AlphaFoldDB" id="A0A558A0Q7"/>
<feature type="non-terminal residue" evidence="3">
    <location>
        <position position="1"/>
    </location>
</feature>